<dbReference type="Proteomes" id="UP000521872">
    <property type="component" value="Unassembled WGS sequence"/>
</dbReference>
<keyword evidence="2" id="KW-0472">Membrane</keyword>
<accession>A0A8H4VJL2</accession>
<feature type="transmembrane region" description="Helical" evidence="2">
    <location>
        <begin position="164"/>
        <end position="187"/>
    </location>
</feature>
<reference evidence="3 4" key="1">
    <citation type="submission" date="2019-12" db="EMBL/GenBank/DDBJ databases">
        <authorList>
            <person name="Floudas D."/>
            <person name="Bentzer J."/>
            <person name="Ahren D."/>
            <person name="Johansson T."/>
            <person name="Persson P."/>
            <person name="Tunlid A."/>
        </authorList>
    </citation>
    <scope>NUCLEOTIDE SEQUENCE [LARGE SCALE GENOMIC DNA]</scope>
    <source>
        <strain evidence="3 4">CBS 102.39</strain>
    </source>
</reference>
<feature type="transmembrane region" description="Helical" evidence="2">
    <location>
        <begin position="26"/>
        <end position="51"/>
    </location>
</feature>
<keyword evidence="2" id="KW-1133">Transmembrane helix</keyword>
<sequence>MIPPSLEFPIHEGSPSTAFPVTLPPYLGAVIFEIFLYGLYTILFLICLYVLLRKARNGKKLHWILLVSAIVMFGLASADIGYTLYLLFGRLLMKGQLGFKELRPKYWLYVTNNVIADSLLLYRCYVVWEFSKLVIVGPLILLVAGAVCGYVFEGSSSSLFDKAFVYLIMTFILNVVLTGLTAGRIWWLARKARSVLGTGLLQRYNATITILIESGLVYSVYIILNLAMNKATIANVILDAGLIQVVGIMPTLIIVQVGLGRAVHDIEANDAIIDIVRIESNSHNFKSMGDHRSYIGPIGSNSVQSIRSVRSGDLADVEADEDDDQGLAANGGRSCGTRRHHPHYASSATFVDEHDLHALQELAEAHTGIGPGSGGGNVENPTLRDSDGQTISESLRRHARIISLDLSLVTRPDSRGTGSGLGPC</sequence>
<dbReference type="EMBL" id="JAACJL010000059">
    <property type="protein sequence ID" value="KAF4610289.1"/>
    <property type="molecule type" value="Genomic_DNA"/>
</dbReference>
<keyword evidence="2" id="KW-0812">Transmembrane</keyword>
<proteinExistence type="predicted"/>
<feature type="region of interest" description="Disordered" evidence="1">
    <location>
        <begin position="366"/>
        <end position="388"/>
    </location>
</feature>
<gene>
    <name evidence="3" type="ORF">D9613_010671</name>
</gene>
<dbReference type="AlphaFoldDB" id="A0A8H4VJL2"/>
<keyword evidence="4" id="KW-1185">Reference proteome</keyword>
<feature type="transmembrane region" description="Helical" evidence="2">
    <location>
        <begin position="63"/>
        <end position="86"/>
    </location>
</feature>
<comment type="caution">
    <text evidence="3">The sequence shown here is derived from an EMBL/GenBank/DDBJ whole genome shotgun (WGS) entry which is preliminary data.</text>
</comment>
<evidence type="ECO:0000256" key="1">
    <source>
        <dbReference type="SAM" id="MobiDB-lite"/>
    </source>
</evidence>
<evidence type="ECO:0000256" key="2">
    <source>
        <dbReference type="SAM" id="Phobius"/>
    </source>
</evidence>
<name>A0A8H4VJL2_9AGAR</name>
<feature type="transmembrane region" description="Helical" evidence="2">
    <location>
        <begin position="233"/>
        <end position="255"/>
    </location>
</feature>
<feature type="transmembrane region" description="Helical" evidence="2">
    <location>
        <begin position="208"/>
        <end position="227"/>
    </location>
</feature>
<evidence type="ECO:0000313" key="4">
    <source>
        <dbReference type="Proteomes" id="UP000521872"/>
    </source>
</evidence>
<feature type="transmembrane region" description="Helical" evidence="2">
    <location>
        <begin position="133"/>
        <end position="152"/>
    </location>
</feature>
<protein>
    <submittedName>
        <fullName evidence="3">Uncharacterized protein</fullName>
    </submittedName>
</protein>
<evidence type="ECO:0000313" key="3">
    <source>
        <dbReference type="EMBL" id="KAF4610289.1"/>
    </source>
</evidence>
<feature type="region of interest" description="Disordered" evidence="1">
    <location>
        <begin position="317"/>
        <end position="340"/>
    </location>
</feature>
<organism evidence="3 4">
    <name type="scientific">Agrocybe pediades</name>
    <dbReference type="NCBI Taxonomy" id="84607"/>
    <lineage>
        <taxon>Eukaryota</taxon>
        <taxon>Fungi</taxon>
        <taxon>Dikarya</taxon>
        <taxon>Basidiomycota</taxon>
        <taxon>Agaricomycotina</taxon>
        <taxon>Agaricomycetes</taxon>
        <taxon>Agaricomycetidae</taxon>
        <taxon>Agaricales</taxon>
        <taxon>Agaricineae</taxon>
        <taxon>Strophariaceae</taxon>
        <taxon>Agrocybe</taxon>
    </lineage>
</organism>